<dbReference type="GO" id="GO:0005886">
    <property type="term" value="C:plasma membrane"/>
    <property type="evidence" value="ECO:0007669"/>
    <property type="project" value="UniProtKB-SubCell"/>
</dbReference>
<evidence type="ECO:0000256" key="2">
    <source>
        <dbReference type="ARBA" id="ARBA00010110"/>
    </source>
</evidence>
<dbReference type="GO" id="GO:0015104">
    <property type="term" value="F:antimonite transmembrane transporter activity"/>
    <property type="evidence" value="ECO:0007669"/>
    <property type="project" value="TreeGrafter"/>
</dbReference>
<dbReference type="Pfam" id="PF01758">
    <property type="entry name" value="SBF"/>
    <property type="match status" value="1"/>
</dbReference>
<keyword evidence="4" id="KW-1003">Cell membrane</keyword>
<protein>
    <submittedName>
        <fullName evidence="10">Arsenical-resistance protein</fullName>
    </submittedName>
</protein>
<feature type="transmembrane region" description="Helical" evidence="9">
    <location>
        <begin position="254"/>
        <end position="273"/>
    </location>
</feature>
<feature type="transmembrane region" description="Helical" evidence="9">
    <location>
        <begin position="40"/>
        <end position="62"/>
    </location>
</feature>
<feature type="transmembrane region" description="Helical" evidence="9">
    <location>
        <begin position="68"/>
        <end position="88"/>
    </location>
</feature>
<evidence type="ECO:0000256" key="7">
    <source>
        <dbReference type="ARBA" id="ARBA00022989"/>
    </source>
</evidence>
<keyword evidence="7 9" id="KW-1133">Transmembrane helix</keyword>
<dbReference type="GO" id="GO:0015105">
    <property type="term" value="F:arsenite transmembrane transporter activity"/>
    <property type="evidence" value="ECO:0007669"/>
    <property type="project" value="TreeGrafter"/>
</dbReference>
<dbReference type="OrthoDB" id="326456at2157"/>
<organism evidence="10 11">
    <name type="scientific">Natronorubrum tibetense GA33</name>
    <dbReference type="NCBI Taxonomy" id="1114856"/>
    <lineage>
        <taxon>Archaea</taxon>
        <taxon>Methanobacteriati</taxon>
        <taxon>Methanobacteriota</taxon>
        <taxon>Stenosarchaea group</taxon>
        <taxon>Halobacteria</taxon>
        <taxon>Halobacteriales</taxon>
        <taxon>Natrialbaceae</taxon>
        <taxon>Natronorubrum</taxon>
    </lineage>
</organism>
<dbReference type="PIRSF" id="PIRSF005508">
    <property type="entry name" value="Acr3"/>
    <property type="match status" value="1"/>
</dbReference>
<evidence type="ECO:0000256" key="3">
    <source>
        <dbReference type="ARBA" id="ARBA00022448"/>
    </source>
</evidence>
<dbReference type="InterPro" id="IPR002657">
    <property type="entry name" value="BilAc:Na_symport/Acr3"/>
</dbReference>
<dbReference type="PATRIC" id="fig|1114856.3.peg.1766"/>
<evidence type="ECO:0000256" key="8">
    <source>
        <dbReference type="ARBA" id="ARBA00023136"/>
    </source>
</evidence>
<feature type="transmembrane region" description="Helical" evidence="9">
    <location>
        <begin position="285"/>
        <end position="307"/>
    </location>
</feature>
<dbReference type="PANTHER" id="PTHR43057">
    <property type="entry name" value="ARSENITE EFFLUX TRANSPORTER"/>
    <property type="match status" value="1"/>
</dbReference>
<dbReference type="GO" id="GO:0015297">
    <property type="term" value="F:antiporter activity"/>
    <property type="evidence" value="ECO:0007669"/>
    <property type="project" value="InterPro"/>
</dbReference>
<accession>L9VXA4</accession>
<evidence type="ECO:0000256" key="9">
    <source>
        <dbReference type="SAM" id="Phobius"/>
    </source>
</evidence>
<proteinExistence type="inferred from homology"/>
<dbReference type="InterPro" id="IPR038770">
    <property type="entry name" value="Na+/solute_symporter_sf"/>
</dbReference>
<dbReference type="AlphaFoldDB" id="L9VXA4"/>
<evidence type="ECO:0000313" key="10">
    <source>
        <dbReference type="EMBL" id="ELY41809.1"/>
    </source>
</evidence>
<keyword evidence="11" id="KW-1185">Reference proteome</keyword>
<dbReference type="PANTHER" id="PTHR43057:SF1">
    <property type="entry name" value="ARSENICAL-RESISTANCE PROTEIN 3"/>
    <property type="match status" value="1"/>
</dbReference>
<evidence type="ECO:0000313" key="11">
    <source>
        <dbReference type="Proteomes" id="UP000011599"/>
    </source>
</evidence>
<reference evidence="10 11" key="1">
    <citation type="journal article" date="2014" name="PLoS Genet.">
        <title>Phylogenetically driven sequencing of extremely halophilic archaea reveals strategies for static and dynamic osmo-response.</title>
        <authorList>
            <person name="Becker E.A."/>
            <person name="Seitzer P.M."/>
            <person name="Tritt A."/>
            <person name="Larsen D."/>
            <person name="Krusor M."/>
            <person name="Yao A.I."/>
            <person name="Wu D."/>
            <person name="Madern D."/>
            <person name="Eisen J.A."/>
            <person name="Darling A.E."/>
            <person name="Facciotti M.T."/>
        </authorList>
    </citation>
    <scope>NUCLEOTIDE SEQUENCE [LARGE SCALE GENOMIC DNA]</scope>
    <source>
        <strain evidence="10 11">GA33</strain>
    </source>
</reference>
<feature type="transmembrane region" description="Helical" evidence="9">
    <location>
        <begin position="319"/>
        <end position="340"/>
    </location>
</feature>
<keyword evidence="6" id="KW-0059">Arsenical resistance</keyword>
<comment type="caution">
    <text evidence="10">The sequence shown here is derived from an EMBL/GenBank/DDBJ whole genome shotgun (WGS) entry which is preliminary data.</text>
</comment>
<comment type="subcellular location">
    <subcellularLocation>
        <location evidence="1">Cell membrane</location>
        <topology evidence="1">Multi-pass membrane protein</topology>
    </subcellularLocation>
</comment>
<dbReference type="GO" id="GO:0046685">
    <property type="term" value="P:response to arsenic-containing substance"/>
    <property type="evidence" value="ECO:0007669"/>
    <property type="project" value="UniProtKB-KW"/>
</dbReference>
<feature type="transmembrane region" description="Helical" evidence="9">
    <location>
        <begin position="109"/>
        <end position="131"/>
    </location>
</feature>
<name>L9VXA4_9EURY</name>
<feature type="transmembrane region" description="Helical" evidence="9">
    <location>
        <begin position="346"/>
        <end position="371"/>
    </location>
</feature>
<dbReference type="FunFam" id="1.20.1530.20:FF:000009">
    <property type="entry name" value="Arsenite transporter, ACR3 family"/>
    <property type="match status" value="1"/>
</dbReference>
<dbReference type="Proteomes" id="UP000011599">
    <property type="component" value="Unassembled WGS sequence"/>
</dbReference>
<dbReference type="Gene3D" id="1.20.1530.20">
    <property type="match status" value="1"/>
</dbReference>
<evidence type="ECO:0000256" key="5">
    <source>
        <dbReference type="ARBA" id="ARBA00022692"/>
    </source>
</evidence>
<feature type="transmembrane region" description="Helical" evidence="9">
    <location>
        <begin position="213"/>
        <end position="233"/>
    </location>
</feature>
<dbReference type="eggNOG" id="arCOG02190">
    <property type="taxonomic scope" value="Archaea"/>
</dbReference>
<dbReference type="InterPro" id="IPR004706">
    <property type="entry name" value="Arsenical-R_Acr3"/>
</dbReference>
<evidence type="ECO:0000256" key="1">
    <source>
        <dbReference type="ARBA" id="ARBA00004651"/>
    </source>
</evidence>
<dbReference type="RefSeq" id="WP_006089507.1">
    <property type="nucleotide sequence ID" value="NZ_AOHW01000026.1"/>
</dbReference>
<keyword evidence="8 9" id="KW-0472">Membrane</keyword>
<keyword evidence="5 9" id="KW-0812">Transmembrane</keyword>
<gene>
    <name evidence="10" type="ORF">C496_08441</name>
</gene>
<comment type="similarity">
    <text evidence="2">Belongs to the arsenical resistance-3 (ACR3) (TC 2.A.59) family.</text>
</comment>
<dbReference type="NCBIfam" id="TIGR00832">
    <property type="entry name" value="acr3"/>
    <property type="match status" value="1"/>
</dbReference>
<evidence type="ECO:0000256" key="6">
    <source>
        <dbReference type="ARBA" id="ARBA00022849"/>
    </source>
</evidence>
<feature type="transmembrane region" description="Helical" evidence="9">
    <location>
        <begin position="168"/>
        <end position="193"/>
    </location>
</feature>
<evidence type="ECO:0000256" key="4">
    <source>
        <dbReference type="ARBA" id="ARBA00022475"/>
    </source>
</evidence>
<dbReference type="EMBL" id="AOHW01000026">
    <property type="protein sequence ID" value="ELY41809.1"/>
    <property type="molecule type" value="Genomic_DNA"/>
</dbReference>
<feature type="transmembrane region" description="Helical" evidence="9">
    <location>
        <begin position="137"/>
        <end position="156"/>
    </location>
</feature>
<dbReference type="STRING" id="1114856.GCA_000383975_02112"/>
<sequence>MVAIGWGSVTVSSLEHDHGADCGCPDCGDPRSMDFLDKYLTVWIFLAMGVGVGLGYVAPGVVDPIQDYYLVEIGLIAMMYPPLAKVNYGQLPRVFSAWRVLSLSLIQNWLIGPTLMFLLAVVFFSGLVPPFPAHPEYFLGLIFIGMARCIAMVLVWNDLADGSSEYAAGLVAFNSVFQIITYGVYIWFFALFLPPLLGMDALVAGIGTFDITVTQVFWAIAIFLGLPFAGGILTRLGGVRAKGEEWYEEEFVPTISPVTLIALLFTVVVMFATQGENILVQPTDVVWIAVPLTIYFVIMFLVSFAMGRGIGADYSTTTAIGFTAASNNFELAIAVAVAVFGVGSGVAFATVIGPLIEVPVLLALVNVAIYFQRKFDWAGYETGQLESTKPTTNDATPSKTDDD</sequence>
<keyword evidence="3" id="KW-0813">Transport</keyword>